<dbReference type="SUPFAM" id="SSF49785">
    <property type="entry name" value="Galactose-binding domain-like"/>
    <property type="match status" value="1"/>
</dbReference>
<feature type="compositionally biased region" description="Basic and acidic residues" evidence="2">
    <location>
        <begin position="552"/>
        <end position="561"/>
    </location>
</feature>
<dbReference type="InterPro" id="IPR008979">
    <property type="entry name" value="Galactose-bd-like_sf"/>
</dbReference>
<gene>
    <name evidence="4" type="ORF">CKO28_11595</name>
</gene>
<dbReference type="NCBIfam" id="TIGR00976">
    <property type="entry name" value="CocE_NonD"/>
    <property type="match status" value="1"/>
</dbReference>
<dbReference type="Pfam" id="PF02129">
    <property type="entry name" value="Peptidase_S15"/>
    <property type="match status" value="1"/>
</dbReference>
<comment type="caution">
    <text evidence="4">The sequence shown here is derived from an EMBL/GenBank/DDBJ whole genome shotgun (WGS) entry which is preliminary data.</text>
</comment>
<dbReference type="PANTHER" id="PTHR43056">
    <property type="entry name" value="PEPTIDASE S9 PROLYL OLIGOPEPTIDASE"/>
    <property type="match status" value="1"/>
</dbReference>
<dbReference type="Pfam" id="PF08530">
    <property type="entry name" value="PepX_C"/>
    <property type="match status" value="1"/>
</dbReference>
<keyword evidence="1" id="KW-0378">Hydrolase</keyword>
<evidence type="ECO:0000256" key="2">
    <source>
        <dbReference type="SAM" id="MobiDB-lite"/>
    </source>
</evidence>
<evidence type="ECO:0000313" key="4">
    <source>
        <dbReference type="EMBL" id="MBK1668671.1"/>
    </source>
</evidence>
<evidence type="ECO:0000313" key="5">
    <source>
        <dbReference type="Proteomes" id="UP001296873"/>
    </source>
</evidence>
<proteinExistence type="predicted"/>
<dbReference type="PANTHER" id="PTHR43056:SF10">
    <property type="entry name" value="COCE_NOND FAMILY, PUTATIVE (AFU_ORTHOLOGUE AFUA_7G00600)-RELATED"/>
    <property type="match status" value="1"/>
</dbReference>
<dbReference type="SUPFAM" id="SSF53474">
    <property type="entry name" value="alpha/beta-Hydrolases"/>
    <property type="match status" value="1"/>
</dbReference>
<dbReference type="SMART" id="SM00939">
    <property type="entry name" value="PepX_C"/>
    <property type="match status" value="1"/>
</dbReference>
<evidence type="ECO:0000256" key="1">
    <source>
        <dbReference type="ARBA" id="ARBA00022801"/>
    </source>
</evidence>
<keyword evidence="5" id="KW-1185">Reference proteome</keyword>
<organism evidence="4 5">
    <name type="scientific">Rhodovibrio sodomensis</name>
    <dbReference type="NCBI Taxonomy" id="1088"/>
    <lineage>
        <taxon>Bacteria</taxon>
        <taxon>Pseudomonadati</taxon>
        <taxon>Pseudomonadota</taxon>
        <taxon>Alphaproteobacteria</taxon>
        <taxon>Rhodospirillales</taxon>
        <taxon>Rhodovibrionaceae</taxon>
        <taxon>Rhodovibrio</taxon>
    </lineage>
</organism>
<dbReference type="Gene3D" id="2.60.120.260">
    <property type="entry name" value="Galactose-binding domain-like"/>
    <property type="match status" value="1"/>
</dbReference>
<dbReference type="EMBL" id="NRRL01000028">
    <property type="protein sequence ID" value="MBK1668671.1"/>
    <property type="molecule type" value="Genomic_DNA"/>
</dbReference>
<dbReference type="RefSeq" id="WP_200340993.1">
    <property type="nucleotide sequence ID" value="NZ_NRRL01000028.1"/>
</dbReference>
<dbReference type="Gene3D" id="1.10.3020.10">
    <property type="entry name" value="alpha-amino acid ester hydrolase ( Helical cap domain)"/>
    <property type="match status" value="1"/>
</dbReference>
<dbReference type="InterPro" id="IPR005674">
    <property type="entry name" value="CocE/Ser_esterase"/>
</dbReference>
<dbReference type="InterPro" id="IPR013736">
    <property type="entry name" value="Xaa-Pro_dipept_C"/>
</dbReference>
<protein>
    <submittedName>
        <fullName evidence="4">Peptidase S15</fullName>
    </submittedName>
</protein>
<reference evidence="4 5" key="1">
    <citation type="journal article" date="2020" name="Microorganisms">
        <title>Osmotic Adaptation and Compatible Solute Biosynthesis of Phototrophic Bacteria as Revealed from Genome Analyses.</title>
        <authorList>
            <person name="Imhoff J.F."/>
            <person name="Rahn T."/>
            <person name="Kunzel S."/>
            <person name="Keller A."/>
            <person name="Neulinger S.C."/>
        </authorList>
    </citation>
    <scope>NUCLEOTIDE SEQUENCE [LARGE SCALE GENOMIC DNA]</scope>
    <source>
        <strain evidence="4 5">DSM 9895</strain>
    </source>
</reference>
<evidence type="ECO:0000259" key="3">
    <source>
        <dbReference type="SMART" id="SM00939"/>
    </source>
</evidence>
<sequence>MRRVTDFPNAVEEHRHVAVPMPDGTTLSARLWLPEDAHAAPVPAILEYIPYRKNDATYPRDAEVHRYFAGHGYASVRLDIRGSGESEGILTDEYTEQELQDGFDAIQWLARQPWCSGKVGMIGISWGGFNGLQVAAKRPPALSAVVSVCSTDDRYADDVHYMNGCLLNDNLSWASTMFARNTAPPDPTIVGEDRWRAMWLERLEHTGHWLIPWLTHQRRDAYWKHGSVCEDFTDIRCPVMAVSGYADGYVRSVFRLLENLDVPRKGLVGPWAHKYPHLGRPGPAIGFQQECLRWWDRYLKDTDNGVDRDPMLHAYIQDPAEPRPDYDERPGRWIAEDAWPSANVQTARYLLTAAGTLAAADGAHAAAREETVLVHHSPGWVGGQGGKWCSYANPGDQPGDQRPDDAGSLVFDTAPLQADVDVLGQPVLDLTFSVDQPVAMIAVRLNDVHPDGPVTRATYAPFNLCHRGGHETPEKLEPGRRYRVRVPLKHVGQRFAAGHRIRVAISTGYWPLAWPSPEPVTLSLVAGTTALELPARTPQPDDGTRTPVLEPEAAHGAEREVIRPSSHRWQITDAMESRRRTVYISEDYSKAYQPANDLTLGYRGDEWLTLDGDAPTSATGTTQWWVAFERPGWDVRTVTSTKLTCDAENFYVEAEMTAHENGEQAFHKTWQRTIPRDHL</sequence>
<dbReference type="InterPro" id="IPR000383">
    <property type="entry name" value="Xaa-Pro-like_dom"/>
</dbReference>
<feature type="region of interest" description="Disordered" evidence="2">
    <location>
        <begin position="534"/>
        <end position="561"/>
    </location>
</feature>
<dbReference type="Gene3D" id="3.40.50.1820">
    <property type="entry name" value="alpha/beta hydrolase"/>
    <property type="match status" value="1"/>
</dbReference>
<dbReference type="InterPro" id="IPR050585">
    <property type="entry name" value="Xaa-Pro_dipeptidyl-ppase/CocE"/>
</dbReference>
<feature type="domain" description="Xaa-Pro dipeptidyl-peptidase C-terminal" evidence="3">
    <location>
        <begin position="292"/>
        <end position="549"/>
    </location>
</feature>
<name>A0ABS1DDZ7_9PROT</name>
<dbReference type="Proteomes" id="UP001296873">
    <property type="component" value="Unassembled WGS sequence"/>
</dbReference>
<accession>A0ABS1DDZ7</accession>
<dbReference type="InterPro" id="IPR029058">
    <property type="entry name" value="AB_hydrolase_fold"/>
</dbReference>